<gene>
    <name evidence="3" type="ORF">ACIO7M_32720</name>
</gene>
<dbReference type="EMBL" id="JBIUYY010000022">
    <property type="protein sequence ID" value="MFJ2825840.1"/>
    <property type="molecule type" value="Genomic_DNA"/>
</dbReference>
<dbReference type="CDD" id="cd02205">
    <property type="entry name" value="CBS_pair_SF"/>
    <property type="match status" value="1"/>
</dbReference>
<evidence type="ECO:0000259" key="2">
    <source>
        <dbReference type="Pfam" id="PF00571"/>
    </source>
</evidence>
<reference evidence="3 4" key="1">
    <citation type="submission" date="2024-10" db="EMBL/GenBank/DDBJ databases">
        <title>The Natural Products Discovery Center: Release of the First 8490 Sequenced Strains for Exploring Actinobacteria Biosynthetic Diversity.</title>
        <authorList>
            <person name="Kalkreuter E."/>
            <person name="Kautsar S.A."/>
            <person name="Yang D."/>
            <person name="Bader C.D."/>
            <person name="Teijaro C.N."/>
            <person name="Fluegel L."/>
            <person name="Davis C.M."/>
            <person name="Simpson J.R."/>
            <person name="Lauterbach L."/>
            <person name="Steele A.D."/>
            <person name="Gui C."/>
            <person name="Meng S."/>
            <person name="Li G."/>
            <person name="Viehrig K."/>
            <person name="Ye F."/>
            <person name="Su P."/>
            <person name="Kiefer A.F."/>
            <person name="Nichols A."/>
            <person name="Cepeda A.J."/>
            <person name="Yan W."/>
            <person name="Fan B."/>
            <person name="Jiang Y."/>
            <person name="Adhikari A."/>
            <person name="Zheng C.-J."/>
            <person name="Schuster L."/>
            <person name="Cowan T.M."/>
            <person name="Smanski M.J."/>
            <person name="Chevrette M.G."/>
            <person name="De Carvalho L.P.S."/>
            <person name="Shen B."/>
        </authorList>
    </citation>
    <scope>NUCLEOTIDE SEQUENCE [LARGE SCALE GENOMIC DNA]</scope>
    <source>
        <strain evidence="3 4">NPDC087220</strain>
    </source>
</reference>
<feature type="domain" description="CBS" evidence="2">
    <location>
        <begin position="31"/>
        <end position="70"/>
    </location>
</feature>
<dbReference type="Proteomes" id="UP001617351">
    <property type="component" value="Unassembled WGS sequence"/>
</dbReference>
<dbReference type="PANTHER" id="PTHR43080">
    <property type="entry name" value="CBS DOMAIN-CONTAINING PROTEIN CBSX3, MITOCHONDRIAL"/>
    <property type="match status" value="1"/>
</dbReference>
<dbReference type="Pfam" id="PF00571">
    <property type="entry name" value="CBS"/>
    <property type="match status" value="2"/>
</dbReference>
<accession>A0ABW8ERF8</accession>
<comment type="caution">
    <text evidence="3">The sequence shown here is derived from an EMBL/GenBank/DDBJ whole genome shotgun (WGS) entry which is preliminary data.</text>
</comment>
<protein>
    <submittedName>
        <fullName evidence="3">CBS domain-containing protein</fullName>
    </submittedName>
</protein>
<dbReference type="InterPro" id="IPR046342">
    <property type="entry name" value="CBS_dom_sf"/>
</dbReference>
<keyword evidence="1" id="KW-0129">CBS domain</keyword>
<feature type="domain" description="CBS" evidence="2">
    <location>
        <begin position="95"/>
        <end position="130"/>
    </location>
</feature>
<dbReference type="InterPro" id="IPR051257">
    <property type="entry name" value="Diverse_CBS-Domain"/>
</dbReference>
<dbReference type="Gene3D" id="3.10.580.10">
    <property type="entry name" value="CBS-domain"/>
    <property type="match status" value="1"/>
</dbReference>
<keyword evidence="4" id="KW-1185">Reference proteome</keyword>
<evidence type="ECO:0000256" key="1">
    <source>
        <dbReference type="ARBA" id="ARBA00023122"/>
    </source>
</evidence>
<evidence type="ECO:0000313" key="4">
    <source>
        <dbReference type="Proteomes" id="UP001617351"/>
    </source>
</evidence>
<organism evidence="3 4">
    <name type="scientific">Streptomyces toxytricini</name>
    <name type="common">Actinomyces toxytricini</name>
    <dbReference type="NCBI Taxonomy" id="67369"/>
    <lineage>
        <taxon>Bacteria</taxon>
        <taxon>Bacillati</taxon>
        <taxon>Actinomycetota</taxon>
        <taxon>Actinomycetes</taxon>
        <taxon>Kitasatosporales</taxon>
        <taxon>Streptomycetaceae</taxon>
        <taxon>Streptomyces</taxon>
    </lineage>
</organism>
<name>A0ABW8ERF8_STRT5</name>
<dbReference type="RefSeq" id="WP_402387665.1">
    <property type="nucleotide sequence ID" value="NZ_JBIUYY010000022.1"/>
</dbReference>
<evidence type="ECO:0000313" key="3">
    <source>
        <dbReference type="EMBL" id="MFJ2825840.1"/>
    </source>
</evidence>
<dbReference type="SUPFAM" id="SSF54631">
    <property type="entry name" value="CBS-domain pair"/>
    <property type="match status" value="1"/>
</dbReference>
<dbReference type="PANTHER" id="PTHR43080:SF26">
    <property type="entry name" value="REGULATORY PROTEIN"/>
    <property type="match status" value="1"/>
</dbReference>
<dbReference type="InterPro" id="IPR000644">
    <property type="entry name" value="CBS_dom"/>
</dbReference>
<proteinExistence type="predicted"/>
<sequence>MTLVQMQPRPVGADLAHRTAHDAKKAAGLQVCDDMTVEVALSVMNSAPAGHLLVCDNDGVCTGLVTQAQLTTIRDSDAYTDRVRLREIVGGRGPFASPTTTVAEAEHAMRYRRLDALPVTDGQGSALGVLALAR</sequence>